<evidence type="ECO:0000313" key="2">
    <source>
        <dbReference type="WBParaSite" id="L893_g1935.t1"/>
    </source>
</evidence>
<accession>A0A1I7YST3</accession>
<dbReference type="AlphaFoldDB" id="A0A1I7YST3"/>
<name>A0A1I7YST3_9BILA</name>
<protein>
    <submittedName>
        <fullName evidence="2">Uncharacterized protein</fullName>
    </submittedName>
</protein>
<organism evidence="1 2">
    <name type="scientific">Steinernema glaseri</name>
    <dbReference type="NCBI Taxonomy" id="37863"/>
    <lineage>
        <taxon>Eukaryota</taxon>
        <taxon>Metazoa</taxon>
        <taxon>Ecdysozoa</taxon>
        <taxon>Nematoda</taxon>
        <taxon>Chromadorea</taxon>
        <taxon>Rhabditida</taxon>
        <taxon>Tylenchina</taxon>
        <taxon>Panagrolaimomorpha</taxon>
        <taxon>Strongyloidoidea</taxon>
        <taxon>Steinernematidae</taxon>
        <taxon>Steinernema</taxon>
    </lineage>
</organism>
<dbReference type="WBParaSite" id="L893_g1935.t1">
    <property type="protein sequence ID" value="L893_g1935.t1"/>
    <property type="gene ID" value="L893_g1935"/>
</dbReference>
<dbReference type="Proteomes" id="UP000095287">
    <property type="component" value="Unplaced"/>
</dbReference>
<evidence type="ECO:0000313" key="1">
    <source>
        <dbReference type="Proteomes" id="UP000095287"/>
    </source>
</evidence>
<sequence>MEYRSGYSHLLDARLSHAACRLAVSSQVYLTHSNGESFVCGDANSRSNDYKNIVHISSHSHRESSDRRVDTVVPALRLAEQLVPQRMRQTFEVLQSNHRLYEFCKNQDKTVPREAAVSKQGGFRLKSSFATL</sequence>
<keyword evidence="1" id="KW-1185">Reference proteome</keyword>
<proteinExistence type="predicted"/>
<reference evidence="2" key="1">
    <citation type="submission" date="2016-11" db="UniProtKB">
        <authorList>
            <consortium name="WormBaseParasite"/>
        </authorList>
    </citation>
    <scope>IDENTIFICATION</scope>
</reference>